<feature type="chain" id="PRO_5009535543" description="DUF11 domain-containing protein" evidence="1">
    <location>
        <begin position="28"/>
        <end position="204"/>
    </location>
</feature>
<dbReference type="Proteomes" id="UP000178117">
    <property type="component" value="Unassembled WGS sequence"/>
</dbReference>
<reference evidence="3 4" key="1">
    <citation type="journal article" date="2016" name="Nat. Commun.">
        <title>Thousands of microbial genomes shed light on interconnected biogeochemical processes in an aquifer system.</title>
        <authorList>
            <person name="Anantharaman K."/>
            <person name="Brown C.T."/>
            <person name="Hug L.A."/>
            <person name="Sharon I."/>
            <person name="Castelle C.J."/>
            <person name="Probst A.J."/>
            <person name="Thomas B.C."/>
            <person name="Singh A."/>
            <person name="Wilkins M.J."/>
            <person name="Karaoz U."/>
            <person name="Brodie E.L."/>
            <person name="Williams K.H."/>
            <person name="Hubbard S.S."/>
            <person name="Banfield J.F."/>
        </authorList>
    </citation>
    <scope>NUCLEOTIDE SEQUENCE [LARGE SCALE GENOMIC DNA]</scope>
</reference>
<sequence>MFKTIKAMISAGTAIGLFALSALVAHGQTPIIGITVSPTAETGAIVYNIAVHNGGDVAANDVFVRTTLDASQNFESSEPPADISSTTNGQMTLTWAVPTISAGATFNLTLRTTVDPAAVGTVVDSTVTVEGDNFPTESATTNVQVGAGLGITPAPTPSPQAFFEPGVLGGADPDSLPTTGVDPWAIVLLAGAVSSVMKWRRVQS</sequence>
<accession>A0A1F8FU00</accession>
<evidence type="ECO:0000313" key="4">
    <source>
        <dbReference type="Proteomes" id="UP000178117"/>
    </source>
</evidence>
<evidence type="ECO:0000259" key="2">
    <source>
        <dbReference type="Pfam" id="PF01345"/>
    </source>
</evidence>
<gene>
    <name evidence="3" type="ORF">A3C88_02980</name>
</gene>
<organism evidence="3 4">
    <name type="scientific">Candidatus Yanofskybacteria bacterium RIFCSPHIGHO2_02_FULL_50_12</name>
    <dbReference type="NCBI Taxonomy" id="1802685"/>
    <lineage>
        <taxon>Bacteria</taxon>
        <taxon>Candidatus Yanofskyibacteriota</taxon>
    </lineage>
</organism>
<proteinExistence type="predicted"/>
<feature type="signal peptide" evidence="1">
    <location>
        <begin position="1"/>
        <end position="27"/>
    </location>
</feature>
<dbReference type="Pfam" id="PF01345">
    <property type="entry name" value="DUF11"/>
    <property type="match status" value="1"/>
</dbReference>
<evidence type="ECO:0000256" key="1">
    <source>
        <dbReference type="SAM" id="SignalP"/>
    </source>
</evidence>
<dbReference type="AlphaFoldDB" id="A0A1F8FU00"/>
<comment type="caution">
    <text evidence="3">The sequence shown here is derived from an EMBL/GenBank/DDBJ whole genome shotgun (WGS) entry which is preliminary data.</text>
</comment>
<dbReference type="EMBL" id="MGJZ01000031">
    <property type="protein sequence ID" value="OGN16522.1"/>
    <property type="molecule type" value="Genomic_DNA"/>
</dbReference>
<name>A0A1F8FU00_9BACT</name>
<dbReference type="InterPro" id="IPR001434">
    <property type="entry name" value="OmcB-like_DUF11"/>
</dbReference>
<evidence type="ECO:0000313" key="3">
    <source>
        <dbReference type="EMBL" id="OGN16522.1"/>
    </source>
</evidence>
<protein>
    <recommendedName>
        <fullName evidence="2">DUF11 domain-containing protein</fullName>
    </recommendedName>
</protein>
<feature type="domain" description="DUF11" evidence="2">
    <location>
        <begin position="41"/>
        <end position="142"/>
    </location>
</feature>
<keyword evidence="1" id="KW-0732">Signal</keyword>
<dbReference type="STRING" id="1802685.A3C88_02980"/>